<evidence type="ECO:0000256" key="4">
    <source>
        <dbReference type="ARBA" id="ARBA00022531"/>
    </source>
</evidence>
<dbReference type="Proteomes" id="UP000295361">
    <property type="component" value="Unassembled WGS sequence"/>
</dbReference>
<keyword evidence="4 9" id="KW-0602">Photosynthesis</keyword>
<dbReference type="InterPro" id="IPR036280">
    <property type="entry name" value="Multihaem_cyt_sf"/>
</dbReference>
<name>A0A4R6QQ21_9BURK</name>
<feature type="domain" description="Cytochrome c" evidence="12">
    <location>
        <begin position="293"/>
        <end position="367"/>
    </location>
</feature>
<dbReference type="InterPro" id="IPR023119">
    <property type="entry name" value="Multihaem_cyt_PRC_cyt_su-like"/>
</dbReference>
<dbReference type="PROSITE" id="PS51007">
    <property type="entry name" value="CYTC"/>
    <property type="match status" value="1"/>
</dbReference>
<dbReference type="Pfam" id="PF02276">
    <property type="entry name" value="CytoC_RC"/>
    <property type="match status" value="1"/>
</dbReference>
<feature type="binding site" description="axial binding residue" evidence="11">
    <location>
        <position position="141"/>
    </location>
    <ligand>
        <name>heme</name>
        <dbReference type="ChEBI" id="CHEBI:30413"/>
        <label>4</label>
    </ligand>
    <ligandPart>
        <name>Fe</name>
        <dbReference type="ChEBI" id="CHEBI:18248"/>
    </ligandPart>
</feature>
<feature type="binding site" description="axial binding residue" evidence="11">
    <location>
        <position position="235"/>
    </location>
    <ligand>
        <name>heme</name>
        <dbReference type="ChEBI" id="CHEBI:30413"/>
        <label>3</label>
    </ligand>
    <ligandPart>
        <name>Fe</name>
        <dbReference type="ChEBI" id="CHEBI:18248"/>
    </ligandPart>
</feature>
<feature type="binding site" description="axial binding residue" evidence="11">
    <location>
        <position position="153"/>
    </location>
    <ligand>
        <name>heme</name>
        <dbReference type="ChEBI" id="CHEBI:30413"/>
        <label>2</label>
    </ligand>
    <ligandPart>
        <name>Fe</name>
        <dbReference type="ChEBI" id="CHEBI:18248"/>
    </ligandPart>
</feature>
<evidence type="ECO:0000256" key="8">
    <source>
        <dbReference type="ARBA" id="ARBA00023004"/>
    </source>
</evidence>
<evidence type="ECO:0000256" key="11">
    <source>
        <dbReference type="PIRSR" id="PIRSR000017-2"/>
    </source>
</evidence>
<feature type="binding site" description="covalent" evidence="10">
    <location>
        <position position="149"/>
    </location>
    <ligand>
        <name>heme</name>
        <dbReference type="ChEBI" id="CHEBI:30413"/>
        <label>2</label>
    </ligand>
</feature>
<evidence type="ECO:0000313" key="14">
    <source>
        <dbReference type="Proteomes" id="UP000295361"/>
    </source>
</evidence>
<evidence type="ECO:0000256" key="7">
    <source>
        <dbReference type="ARBA" id="ARBA00022982"/>
    </source>
</evidence>
<comment type="PTM">
    <text evidence="9 10">Binds 4 heme groups per subunit.</text>
</comment>
<feature type="binding site" description="axial binding residue" evidence="11">
    <location>
        <position position="91"/>
    </location>
    <ligand>
        <name>heme</name>
        <dbReference type="ChEBI" id="CHEBI:30413"/>
        <label>1</label>
    </ligand>
    <ligandPart>
        <name>Fe</name>
        <dbReference type="ChEBI" id="CHEBI:18248"/>
    </ligandPart>
</feature>
<evidence type="ECO:0000256" key="1">
    <source>
        <dbReference type="ARBA" id="ARBA00003196"/>
    </source>
</evidence>
<comment type="caution">
    <text evidence="13">The sequence shown here is derived from an EMBL/GenBank/DDBJ whole genome shotgun (WGS) entry which is preliminary data.</text>
</comment>
<feature type="binding site" description="axial binding residue" evidence="11">
    <location>
        <position position="127"/>
    </location>
    <ligand>
        <name>heme</name>
        <dbReference type="ChEBI" id="CHEBI:30413"/>
        <label>2</label>
    </ligand>
    <ligandPart>
        <name>Fe</name>
        <dbReference type="ChEBI" id="CHEBI:18248"/>
    </ligandPart>
</feature>
<evidence type="ECO:0000256" key="9">
    <source>
        <dbReference type="PIRNR" id="PIRNR000017"/>
    </source>
</evidence>
<evidence type="ECO:0000256" key="5">
    <source>
        <dbReference type="ARBA" id="ARBA00022617"/>
    </source>
</evidence>
<feature type="binding site" description="covalent" evidence="10">
    <location>
        <position position="309"/>
    </location>
    <ligand>
        <name>heme</name>
        <dbReference type="ChEBI" id="CHEBI:30413"/>
        <label>4</label>
    </ligand>
</feature>
<dbReference type="OrthoDB" id="9813732at2"/>
<dbReference type="AlphaFoldDB" id="A0A4R6QQ21"/>
<evidence type="ECO:0000256" key="3">
    <source>
        <dbReference type="ARBA" id="ARBA00022448"/>
    </source>
</evidence>
<keyword evidence="9" id="KW-0674">Reaction center</keyword>
<protein>
    <recommendedName>
        <fullName evidence="2 9">Photosynthetic reaction center cytochrome c subunit</fullName>
    </recommendedName>
</protein>
<feature type="binding site" description="covalent" evidence="10">
    <location>
        <position position="104"/>
    </location>
    <ligand>
        <name>heme</name>
        <dbReference type="ChEBI" id="CHEBI:30413"/>
        <label>1</label>
    </ligand>
</feature>
<organism evidence="13 14">
    <name type="scientific">Roseateles toxinivorans</name>
    <dbReference type="NCBI Taxonomy" id="270368"/>
    <lineage>
        <taxon>Bacteria</taxon>
        <taxon>Pseudomonadati</taxon>
        <taxon>Pseudomonadota</taxon>
        <taxon>Betaproteobacteria</taxon>
        <taxon>Burkholderiales</taxon>
        <taxon>Sphaerotilaceae</taxon>
        <taxon>Roseateles</taxon>
    </lineage>
</organism>
<reference evidence="13 14" key="1">
    <citation type="submission" date="2019-03" db="EMBL/GenBank/DDBJ databases">
        <title>Genomic Encyclopedia of Type Strains, Phase IV (KMG-IV): sequencing the most valuable type-strain genomes for metagenomic binning, comparative biology and taxonomic classification.</title>
        <authorList>
            <person name="Goeker M."/>
        </authorList>
    </citation>
    <scope>NUCLEOTIDE SEQUENCE [LARGE SCALE GENOMIC DNA]</scope>
    <source>
        <strain evidence="13 14">DSM 16998</strain>
    </source>
</reference>
<keyword evidence="5 9" id="KW-0349">Heme</keyword>
<comment type="function">
    <text evidence="1 9">The reaction center of purple bacteria contains a tightly bound cytochrome molecule which re-reduces the photo oxidized primary electron donor.</text>
</comment>
<feature type="binding site" description="covalent" evidence="10">
    <location>
        <position position="249"/>
    </location>
    <ligand>
        <name>heme</name>
        <dbReference type="ChEBI" id="CHEBI:30413"/>
        <label>3</label>
    </ligand>
</feature>
<keyword evidence="3 9" id="KW-0813">Transport</keyword>
<dbReference type="SUPFAM" id="SSF48695">
    <property type="entry name" value="Multiheme cytochromes"/>
    <property type="match status" value="1"/>
</dbReference>
<dbReference type="RefSeq" id="WP_133701508.1">
    <property type="nucleotide sequence ID" value="NZ_SNXS01000003.1"/>
</dbReference>
<dbReference type="GO" id="GO:0005506">
    <property type="term" value="F:iron ion binding"/>
    <property type="evidence" value="ECO:0007669"/>
    <property type="project" value="InterPro"/>
</dbReference>
<evidence type="ECO:0000256" key="6">
    <source>
        <dbReference type="ARBA" id="ARBA00022723"/>
    </source>
</evidence>
<feature type="binding site" description="axial binding residue" evidence="11">
    <location>
        <position position="250"/>
    </location>
    <ligand>
        <name>heme</name>
        <dbReference type="ChEBI" id="CHEBI:30413"/>
        <label>3</label>
    </ligand>
    <ligandPart>
        <name>Fe</name>
        <dbReference type="ChEBI" id="CHEBI:18248"/>
    </ligandPart>
</feature>
<feature type="binding site" description="axial binding residue" evidence="11">
    <location>
        <position position="310"/>
    </location>
    <ligand>
        <name>heme</name>
        <dbReference type="ChEBI" id="CHEBI:30413"/>
        <label>4</label>
    </ligand>
    <ligandPart>
        <name>Fe</name>
        <dbReference type="ChEBI" id="CHEBI:18248"/>
    </ligandPart>
</feature>
<evidence type="ECO:0000256" key="10">
    <source>
        <dbReference type="PIRSR" id="PIRSR000017-1"/>
    </source>
</evidence>
<dbReference type="GO" id="GO:0020037">
    <property type="term" value="F:heme binding"/>
    <property type="evidence" value="ECO:0007669"/>
    <property type="project" value="InterPro"/>
</dbReference>
<feature type="binding site" description="covalent" evidence="10">
    <location>
        <position position="246"/>
    </location>
    <ligand>
        <name>heme</name>
        <dbReference type="ChEBI" id="CHEBI:30413"/>
        <label>3</label>
    </ligand>
</feature>
<dbReference type="EMBL" id="SNXS01000003">
    <property type="protein sequence ID" value="TDP71758.1"/>
    <property type="molecule type" value="Genomic_DNA"/>
</dbReference>
<dbReference type="InterPro" id="IPR003158">
    <property type="entry name" value="Photosyn_RC_cyt_c-su"/>
</dbReference>
<dbReference type="GO" id="GO:0030077">
    <property type="term" value="C:plasma membrane light-harvesting complex"/>
    <property type="evidence" value="ECO:0007669"/>
    <property type="project" value="InterPro"/>
</dbReference>
<keyword evidence="14" id="KW-1185">Reference proteome</keyword>
<dbReference type="PROSITE" id="PS51257">
    <property type="entry name" value="PROKAR_LIPOPROTEIN"/>
    <property type="match status" value="1"/>
</dbReference>
<dbReference type="CDD" id="cd09224">
    <property type="entry name" value="CytoC_RC"/>
    <property type="match status" value="1"/>
</dbReference>
<feature type="binding site" description="covalent" evidence="10">
    <location>
        <position position="152"/>
    </location>
    <ligand>
        <name>heme</name>
        <dbReference type="ChEBI" id="CHEBI:30413"/>
        <label>2</label>
    </ligand>
</feature>
<feature type="binding site" description="covalent" evidence="10">
    <location>
        <position position="306"/>
    </location>
    <ligand>
        <name>heme</name>
        <dbReference type="ChEBI" id="CHEBI:30413"/>
        <label>4</label>
    </ligand>
</feature>
<keyword evidence="7 9" id="KW-0249">Electron transport</keyword>
<keyword evidence="8 9" id="KW-0408">Iron</keyword>
<dbReference type="NCBIfam" id="NF040706">
    <property type="entry name" value="photo_cyt_PufC"/>
    <property type="match status" value="1"/>
</dbReference>
<dbReference type="PIRSF" id="PIRSF000017">
    <property type="entry name" value="RC_cytochrome"/>
    <property type="match status" value="1"/>
</dbReference>
<dbReference type="Gene3D" id="1.10.468.10">
    <property type="entry name" value="Photosynthetic Reaction Center, subunit C, domain 2"/>
    <property type="match status" value="2"/>
</dbReference>
<feature type="binding site" description="covalent" evidence="10">
    <location>
        <position position="107"/>
    </location>
    <ligand>
        <name>heme</name>
        <dbReference type="ChEBI" id="CHEBI:30413"/>
        <label>1</label>
    </ligand>
</feature>
<dbReference type="InterPro" id="IPR009056">
    <property type="entry name" value="Cyt_c-like_dom"/>
</dbReference>
<keyword evidence="6 9" id="KW-0479">Metal-binding</keyword>
<evidence type="ECO:0000256" key="2">
    <source>
        <dbReference type="ARBA" id="ARBA00015978"/>
    </source>
</evidence>
<dbReference type="GO" id="GO:0019684">
    <property type="term" value="P:photosynthesis, light reaction"/>
    <property type="evidence" value="ECO:0007669"/>
    <property type="project" value="InterPro"/>
</dbReference>
<feature type="binding site" description="axial binding residue" evidence="11">
    <location>
        <position position="108"/>
    </location>
    <ligand>
        <name>heme</name>
        <dbReference type="ChEBI" id="CHEBI:30413"/>
        <label>1</label>
    </ligand>
    <ligandPart>
        <name>Fe</name>
        <dbReference type="ChEBI" id="CHEBI:18248"/>
    </ligandPart>
</feature>
<dbReference type="InParanoid" id="A0A4R6QQ21"/>
<accession>A0A4R6QQ21</accession>
<gene>
    <name evidence="13" type="ORF">DES47_103741</name>
</gene>
<evidence type="ECO:0000313" key="13">
    <source>
        <dbReference type="EMBL" id="TDP71758.1"/>
    </source>
</evidence>
<dbReference type="GO" id="GO:0009055">
    <property type="term" value="F:electron transfer activity"/>
    <property type="evidence" value="ECO:0007669"/>
    <property type="project" value="InterPro"/>
</dbReference>
<proteinExistence type="predicted"/>
<sequence length="377" mass="40487">MKRLQSLCVSALAVLTLAGCERPPVDSVQRGYRGTGMEQVYNPRTLAEQAALNTPPEELPPASPDGPKAGQVYQNVKVLGNQSVGEFARTMVAMTNWVAPKQGCVHCHNAQNFADDSLYTKVVARRMLQMTQKINTDYKNHVGATGVTCYTCHRGQNVPNETWFKPLLPKGANSFAGDKAGQNQPAMTVGLSSLPLDPFTPFLLEAQDIRVQGDTALPAGNRHSIKQAEWTYGLMVHMSSALGVNCSQCHNTRSFGDWNNSSPPRLTAWHGIRMARELNNEFMLPLTDSFPAHRLGPGGDVAKLNCATCHQGAHKPLYGATMAMSHPELLTKSLEAGLPAAAASATTTGALTTDDLKTLSLLPASTAQPKVKVAASN</sequence>
<evidence type="ECO:0000259" key="12">
    <source>
        <dbReference type="PROSITE" id="PS51007"/>
    </source>
</evidence>